<dbReference type="EMBL" id="BGPR01030229">
    <property type="protein sequence ID" value="GBO02621.1"/>
    <property type="molecule type" value="Genomic_DNA"/>
</dbReference>
<name>A0A4Y2TRB1_ARAVE</name>
<dbReference type="InterPro" id="IPR002110">
    <property type="entry name" value="Ankyrin_rpt"/>
</dbReference>
<dbReference type="PROSITE" id="PS50297">
    <property type="entry name" value="ANK_REP_REGION"/>
    <property type="match status" value="1"/>
</dbReference>
<dbReference type="Pfam" id="PF13606">
    <property type="entry name" value="Ank_3"/>
    <property type="match status" value="1"/>
</dbReference>
<evidence type="ECO:0000256" key="2">
    <source>
        <dbReference type="ARBA" id="ARBA00004613"/>
    </source>
</evidence>
<sequence>MGCMNEIKTEFLLNEEDISFIPFEDILAVLPNPTKRFAGIRGYTPLHVAAMFGREEIMEVLINTY</sequence>
<organism evidence="11 12">
    <name type="scientific">Araneus ventricosus</name>
    <name type="common">Orbweaver spider</name>
    <name type="synonym">Epeira ventricosa</name>
    <dbReference type="NCBI Taxonomy" id="182803"/>
    <lineage>
        <taxon>Eukaryota</taxon>
        <taxon>Metazoa</taxon>
        <taxon>Ecdysozoa</taxon>
        <taxon>Arthropoda</taxon>
        <taxon>Chelicerata</taxon>
        <taxon>Arachnida</taxon>
        <taxon>Araneae</taxon>
        <taxon>Araneomorphae</taxon>
        <taxon>Entelegynae</taxon>
        <taxon>Araneoidea</taxon>
        <taxon>Araneidae</taxon>
        <taxon>Araneus</taxon>
    </lineage>
</organism>
<evidence type="ECO:0000256" key="4">
    <source>
        <dbReference type="ARBA" id="ARBA00022525"/>
    </source>
</evidence>
<dbReference type="AlphaFoldDB" id="A0A4Y2TRB1"/>
<keyword evidence="5" id="KW-1052">Target cell membrane</keyword>
<evidence type="ECO:0000256" key="9">
    <source>
        <dbReference type="ARBA" id="ARBA00023298"/>
    </source>
</evidence>
<evidence type="ECO:0000256" key="3">
    <source>
        <dbReference type="ARBA" id="ARBA00022483"/>
    </source>
</evidence>
<keyword evidence="10" id="KW-0040">ANK repeat</keyword>
<dbReference type="GO" id="GO:0044231">
    <property type="term" value="C:host cell presynaptic membrane"/>
    <property type="evidence" value="ECO:0007669"/>
    <property type="project" value="UniProtKB-KW"/>
</dbReference>
<keyword evidence="9" id="KW-0472">Membrane</keyword>
<keyword evidence="8" id="KW-0638">Presynaptic neurotoxin</keyword>
<accession>A0A4Y2TRB1</accession>
<dbReference type="GO" id="GO:0090729">
    <property type="term" value="F:toxin activity"/>
    <property type="evidence" value="ECO:0007669"/>
    <property type="project" value="UniProtKB-KW"/>
</dbReference>
<dbReference type="OrthoDB" id="6375801at2759"/>
<evidence type="ECO:0000256" key="6">
    <source>
        <dbReference type="ARBA" id="ARBA00022656"/>
    </source>
</evidence>
<evidence type="ECO:0000256" key="8">
    <source>
        <dbReference type="ARBA" id="ARBA00023028"/>
    </source>
</evidence>
<dbReference type="GO" id="GO:0005576">
    <property type="term" value="C:extracellular region"/>
    <property type="evidence" value="ECO:0007669"/>
    <property type="project" value="UniProtKB-SubCell"/>
</dbReference>
<evidence type="ECO:0000313" key="11">
    <source>
        <dbReference type="EMBL" id="GBO02621.1"/>
    </source>
</evidence>
<comment type="caution">
    <text evidence="11">The sequence shown here is derived from an EMBL/GenBank/DDBJ whole genome shotgun (WGS) entry which is preliminary data.</text>
</comment>
<gene>
    <name evidence="11" type="ORF">AVEN_22890_1</name>
</gene>
<dbReference type="Proteomes" id="UP000499080">
    <property type="component" value="Unassembled WGS sequence"/>
</dbReference>
<dbReference type="PROSITE" id="PS50088">
    <property type="entry name" value="ANK_REPEAT"/>
    <property type="match status" value="1"/>
</dbReference>
<evidence type="ECO:0000256" key="5">
    <source>
        <dbReference type="ARBA" id="ARBA00022537"/>
    </source>
</evidence>
<keyword evidence="3" id="KW-0268">Exocytosis</keyword>
<dbReference type="SUPFAM" id="SSF48403">
    <property type="entry name" value="Ankyrin repeat"/>
    <property type="match status" value="1"/>
</dbReference>
<keyword evidence="4" id="KW-0964">Secreted</keyword>
<evidence type="ECO:0000256" key="10">
    <source>
        <dbReference type="PROSITE-ProRule" id="PRU00023"/>
    </source>
</evidence>
<evidence type="ECO:0000313" key="12">
    <source>
        <dbReference type="Proteomes" id="UP000499080"/>
    </source>
</evidence>
<dbReference type="GO" id="GO:0044218">
    <property type="term" value="C:other organism cell membrane"/>
    <property type="evidence" value="ECO:0007669"/>
    <property type="project" value="UniProtKB-KW"/>
</dbReference>
<feature type="non-terminal residue" evidence="11">
    <location>
        <position position="65"/>
    </location>
</feature>
<keyword evidence="6" id="KW-0800">Toxin</keyword>
<keyword evidence="12" id="KW-1185">Reference proteome</keyword>
<keyword evidence="7" id="KW-0528">Neurotoxin</keyword>
<protein>
    <submittedName>
        <fullName evidence="11">Uncharacterized protein</fullName>
    </submittedName>
</protein>
<dbReference type="GO" id="GO:0006887">
    <property type="term" value="P:exocytosis"/>
    <property type="evidence" value="ECO:0007669"/>
    <property type="project" value="UniProtKB-KW"/>
</dbReference>
<evidence type="ECO:0000256" key="1">
    <source>
        <dbReference type="ARBA" id="ARBA00004175"/>
    </source>
</evidence>
<feature type="repeat" description="ANK" evidence="10">
    <location>
        <begin position="41"/>
        <end position="65"/>
    </location>
</feature>
<keyword evidence="9" id="KW-1053">Target membrane</keyword>
<reference evidence="11 12" key="1">
    <citation type="journal article" date="2019" name="Sci. Rep.">
        <title>Orb-weaving spider Araneus ventricosus genome elucidates the spidroin gene catalogue.</title>
        <authorList>
            <person name="Kono N."/>
            <person name="Nakamura H."/>
            <person name="Ohtoshi R."/>
            <person name="Moran D.A.P."/>
            <person name="Shinohara A."/>
            <person name="Yoshida Y."/>
            <person name="Fujiwara M."/>
            <person name="Mori M."/>
            <person name="Tomita M."/>
            <person name="Arakawa K."/>
        </authorList>
    </citation>
    <scope>NUCLEOTIDE SEQUENCE [LARGE SCALE GENOMIC DNA]</scope>
</reference>
<comment type="subcellular location">
    <subcellularLocation>
        <location evidence="2">Secreted</location>
    </subcellularLocation>
    <subcellularLocation>
        <location evidence="1">Target cell membrane</location>
    </subcellularLocation>
</comment>
<evidence type="ECO:0000256" key="7">
    <source>
        <dbReference type="ARBA" id="ARBA00022699"/>
    </source>
</evidence>
<dbReference type="InterPro" id="IPR036770">
    <property type="entry name" value="Ankyrin_rpt-contain_sf"/>
</dbReference>
<proteinExistence type="predicted"/>